<dbReference type="EMBL" id="FN653015">
    <property type="protein sequence ID" value="CBY20675.1"/>
    <property type="molecule type" value="Genomic_DNA"/>
</dbReference>
<evidence type="ECO:0000313" key="7">
    <source>
        <dbReference type="EMBL" id="CBY20675.1"/>
    </source>
</evidence>
<dbReference type="PANTHER" id="PTHR19290">
    <property type="entry name" value="BASIC HELIX-LOOP-HELIX PROTEIN NEUROGENIN-RELATED"/>
    <property type="match status" value="1"/>
</dbReference>
<keyword evidence="8" id="KW-1185">Reference proteome</keyword>
<dbReference type="OrthoDB" id="6161578at2759"/>
<dbReference type="Pfam" id="PF00010">
    <property type="entry name" value="HLH"/>
    <property type="match status" value="1"/>
</dbReference>
<dbReference type="GO" id="GO:0061564">
    <property type="term" value="P:axon development"/>
    <property type="evidence" value="ECO:0007669"/>
    <property type="project" value="TreeGrafter"/>
</dbReference>
<dbReference type="GO" id="GO:0007423">
    <property type="term" value="P:sensory organ development"/>
    <property type="evidence" value="ECO:0007669"/>
    <property type="project" value="TreeGrafter"/>
</dbReference>
<evidence type="ECO:0000259" key="6">
    <source>
        <dbReference type="PROSITE" id="PS50888"/>
    </source>
</evidence>
<sequence length="183" mass="20489">MTGKILVTKSCKLKQYRSPEAIARRNDQERARQAEMNNAFDNLRKVIPNGEWKGKKKSKCETLQGAIEHIENLLELLATPEVHAQDQNYANSYSSPTSSLDQSGYSYGSSGYWSPNSSLQEQICFHTPQQASPTCQQFGQLYPQSGFDPQSSIDFLQSLILPSEEDTPLPPLVSSSSSRYCPY</sequence>
<protein>
    <recommendedName>
        <fullName evidence="6">BHLH domain-containing protein</fullName>
    </recommendedName>
</protein>
<feature type="domain" description="BHLH" evidence="6">
    <location>
        <begin position="20"/>
        <end position="73"/>
    </location>
</feature>
<dbReference type="Gene3D" id="4.10.280.10">
    <property type="entry name" value="Helix-loop-helix DNA-binding domain"/>
    <property type="match status" value="1"/>
</dbReference>
<dbReference type="SMART" id="SM00353">
    <property type="entry name" value="HLH"/>
    <property type="match status" value="1"/>
</dbReference>
<dbReference type="InterPro" id="IPR011598">
    <property type="entry name" value="bHLH_dom"/>
</dbReference>
<proteinExistence type="predicted"/>
<keyword evidence="5" id="KW-0539">Nucleus</keyword>
<dbReference type="InterPro" id="IPR036638">
    <property type="entry name" value="HLH_DNA-bd_sf"/>
</dbReference>
<dbReference type="InterPro" id="IPR050359">
    <property type="entry name" value="bHLH_transcription_factors"/>
</dbReference>
<keyword evidence="2" id="KW-0217">Developmental protein</keyword>
<evidence type="ECO:0000256" key="4">
    <source>
        <dbReference type="ARBA" id="ARBA00022902"/>
    </source>
</evidence>
<evidence type="ECO:0000256" key="2">
    <source>
        <dbReference type="ARBA" id="ARBA00022473"/>
    </source>
</evidence>
<organism evidence="7">
    <name type="scientific">Oikopleura dioica</name>
    <name type="common">Tunicate</name>
    <dbReference type="NCBI Taxonomy" id="34765"/>
    <lineage>
        <taxon>Eukaryota</taxon>
        <taxon>Metazoa</taxon>
        <taxon>Chordata</taxon>
        <taxon>Tunicata</taxon>
        <taxon>Appendicularia</taxon>
        <taxon>Copelata</taxon>
        <taxon>Oikopleuridae</taxon>
        <taxon>Oikopleura</taxon>
    </lineage>
</organism>
<evidence type="ECO:0000313" key="8">
    <source>
        <dbReference type="Proteomes" id="UP000001307"/>
    </source>
</evidence>
<reference evidence="7" key="1">
    <citation type="journal article" date="2010" name="Science">
        <title>Plasticity of animal genome architecture unmasked by rapid evolution of a pelagic tunicate.</title>
        <authorList>
            <person name="Denoeud F."/>
            <person name="Henriet S."/>
            <person name="Mungpakdee S."/>
            <person name="Aury J.M."/>
            <person name="Da Silva C."/>
            <person name="Brinkmann H."/>
            <person name="Mikhaleva J."/>
            <person name="Olsen L.C."/>
            <person name="Jubin C."/>
            <person name="Canestro C."/>
            <person name="Bouquet J.M."/>
            <person name="Danks G."/>
            <person name="Poulain J."/>
            <person name="Campsteijn C."/>
            <person name="Adamski M."/>
            <person name="Cross I."/>
            <person name="Yadetie F."/>
            <person name="Muffato M."/>
            <person name="Louis A."/>
            <person name="Butcher S."/>
            <person name="Tsagkogeorga G."/>
            <person name="Konrad A."/>
            <person name="Singh S."/>
            <person name="Jensen M.F."/>
            <person name="Cong E.H."/>
            <person name="Eikeseth-Otteraa H."/>
            <person name="Noel B."/>
            <person name="Anthouard V."/>
            <person name="Porcel B.M."/>
            <person name="Kachouri-Lafond R."/>
            <person name="Nishino A."/>
            <person name="Ugolini M."/>
            <person name="Chourrout P."/>
            <person name="Nishida H."/>
            <person name="Aasland R."/>
            <person name="Huzurbazar S."/>
            <person name="Westhof E."/>
            <person name="Delsuc F."/>
            <person name="Lehrach H."/>
            <person name="Reinhardt R."/>
            <person name="Weissenbach J."/>
            <person name="Roy S.W."/>
            <person name="Artiguenave F."/>
            <person name="Postlethwait J.H."/>
            <person name="Manak J.R."/>
            <person name="Thompson E.M."/>
            <person name="Jaillon O."/>
            <person name="Du Pasquier L."/>
            <person name="Boudinot P."/>
            <person name="Liberles D.A."/>
            <person name="Volff J.N."/>
            <person name="Philippe H."/>
            <person name="Lenhard B."/>
            <person name="Roest Crollius H."/>
            <person name="Wincker P."/>
            <person name="Chourrout D."/>
        </authorList>
    </citation>
    <scope>NUCLEOTIDE SEQUENCE [LARGE SCALE GENOMIC DNA]</scope>
</reference>
<keyword evidence="4" id="KW-0524">Neurogenesis</keyword>
<dbReference type="Proteomes" id="UP000001307">
    <property type="component" value="Unassembled WGS sequence"/>
</dbReference>
<dbReference type="AlphaFoldDB" id="E4WSE2"/>
<accession>E4WSE2</accession>
<keyword evidence="3" id="KW-0221">Differentiation</keyword>
<evidence type="ECO:0000256" key="5">
    <source>
        <dbReference type="ARBA" id="ARBA00023242"/>
    </source>
</evidence>
<dbReference type="InParanoid" id="E4WSE2"/>
<dbReference type="GO" id="GO:0005634">
    <property type="term" value="C:nucleus"/>
    <property type="evidence" value="ECO:0007669"/>
    <property type="project" value="UniProtKB-SubCell"/>
</dbReference>
<evidence type="ECO:0000256" key="3">
    <source>
        <dbReference type="ARBA" id="ARBA00022782"/>
    </source>
</evidence>
<comment type="subcellular location">
    <subcellularLocation>
        <location evidence="1">Nucleus</location>
    </subcellularLocation>
</comment>
<name>E4WSE2_OIKDI</name>
<evidence type="ECO:0000256" key="1">
    <source>
        <dbReference type="ARBA" id="ARBA00004123"/>
    </source>
</evidence>
<dbReference type="PANTHER" id="PTHR19290:SF162">
    <property type="entry name" value="TRANSCRIPTION FACTOR ATOH7"/>
    <property type="match status" value="1"/>
</dbReference>
<dbReference type="GO" id="GO:0070888">
    <property type="term" value="F:E-box binding"/>
    <property type="evidence" value="ECO:0007669"/>
    <property type="project" value="TreeGrafter"/>
</dbReference>
<gene>
    <name evidence="7" type="ORF">GSOID_T00000678001</name>
</gene>
<dbReference type="GO" id="GO:0000981">
    <property type="term" value="F:DNA-binding transcription factor activity, RNA polymerase II-specific"/>
    <property type="evidence" value="ECO:0007669"/>
    <property type="project" value="TreeGrafter"/>
</dbReference>
<dbReference type="CDD" id="cd11418">
    <property type="entry name" value="bHLH_TS_ASCL"/>
    <property type="match status" value="1"/>
</dbReference>
<dbReference type="PROSITE" id="PS50888">
    <property type="entry name" value="BHLH"/>
    <property type="match status" value="1"/>
</dbReference>
<dbReference type="GO" id="GO:0046983">
    <property type="term" value="F:protein dimerization activity"/>
    <property type="evidence" value="ECO:0007669"/>
    <property type="project" value="InterPro"/>
</dbReference>
<dbReference type="GO" id="GO:0045944">
    <property type="term" value="P:positive regulation of transcription by RNA polymerase II"/>
    <property type="evidence" value="ECO:0007669"/>
    <property type="project" value="TreeGrafter"/>
</dbReference>
<dbReference type="SUPFAM" id="SSF47459">
    <property type="entry name" value="HLH, helix-loop-helix DNA-binding domain"/>
    <property type="match status" value="1"/>
</dbReference>